<proteinExistence type="predicted"/>
<dbReference type="GO" id="GO:0006354">
    <property type="term" value="P:DNA-templated transcription elongation"/>
    <property type="evidence" value="ECO:0007669"/>
    <property type="project" value="InterPro"/>
</dbReference>
<dbReference type="Gene3D" id="3.30.70.940">
    <property type="entry name" value="NusG, N-terminal domain"/>
    <property type="match status" value="1"/>
</dbReference>
<dbReference type="InParanoid" id="A0A2H3CKM2"/>
<dbReference type="Proteomes" id="UP000217790">
    <property type="component" value="Unassembled WGS sequence"/>
</dbReference>
<dbReference type="Pfam" id="PF03439">
    <property type="entry name" value="Spt5-NGN"/>
    <property type="match status" value="1"/>
</dbReference>
<dbReference type="OrthoDB" id="3048815at2759"/>
<dbReference type="InterPro" id="IPR036735">
    <property type="entry name" value="NGN_dom_sf"/>
</dbReference>
<evidence type="ECO:0000313" key="3">
    <source>
        <dbReference type="Proteomes" id="UP000217790"/>
    </source>
</evidence>
<keyword evidence="3" id="KW-1185">Reference proteome</keyword>
<reference evidence="3" key="1">
    <citation type="journal article" date="2017" name="Nat. Ecol. Evol.">
        <title>Genome expansion and lineage-specific genetic innovations in the forest pathogenic fungi Armillaria.</title>
        <authorList>
            <person name="Sipos G."/>
            <person name="Prasanna A.N."/>
            <person name="Walter M.C."/>
            <person name="O'Connor E."/>
            <person name="Balint B."/>
            <person name="Krizsan K."/>
            <person name="Kiss B."/>
            <person name="Hess J."/>
            <person name="Varga T."/>
            <person name="Slot J."/>
            <person name="Riley R."/>
            <person name="Boka B."/>
            <person name="Rigling D."/>
            <person name="Barry K."/>
            <person name="Lee J."/>
            <person name="Mihaltcheva S."/>
            <person name="LaButti K."/>
            <person name="Lipzen A."/>
            <person name="Waldron R."/>
            <person name="Moloney N.M."/>
            <person name="Sperisen C."/>
            <person name="Kredics L."/>
            <person name="Vagvoelgyi C."/>
            <person name="Patrignani A."/>
            <person name="Fitzpatrick D."/>
            <person name="Nagy I."/>
            <person name="Doyle S."/>
            <person name="Anderson J.B."/>
            <person name="Grigoriev I.V."/>
            <person name="Gueldener U."/>
            <person name="Muensterkoetter M."/>
            <person name="Nagy L.G."/>
        </authorList>
    </citation>
    <scope>NUCLEOTIDE SEQUENCE [LARGE SCALE GENOMIC DNA]</scope>
    <source>
        <strain evidence="3">Ar21-2</strain>
    </source>
</reference>
<dbReference type="EMBL" id="KZ293705">
    <property type="protein sequence ID" value="PBK83631.1"/>
    <property type="molecule type" value="Genomic_DNA"/>
</dbReference>
<gene>
    <name evidence="2" type="ORF">ARMGADRAFT_1089245</name>
</gene>
<evidence type="ECO:0000259" key="1">
    <source>
        <dbReference type="Pfam" id="PF03439"/>
    </source>
</evidence>
<organism evidence="2 3">
    <name type="scientific">Armillaria gallica</name>
    <name type="common">Bulbous honey fungus</name>
    <name type="synonym">Armillaria bulbosa</name>
    <dbReference type="NCBI Taxonomy" id="47427"/>
    <lineage>
        <taxon>Eukaryota</taxon>
        <taxon>Fungi</taxon>
        <taxon>Dikarya</taxon>
        <taxon>Basidiomycota</taxon>
        <taxon>Agaricomycotina</taxon>
        <taxon>Agaricomycetes</taxon>
        <taxon>Agaricomycetidae</taxon>
        <taxon>Agaricales</taxon>
        <taxon>Marasmiineae</taxon>
        <taxon>Physalacriaceae</taxon>
        <taxon>Armillaria</taxon>
    </lineage>
</organism>
<protein>
    <recommendedName>
        <fullName evidence="1">NGN domain-containing protein</fullName>
    </recommendedName>
</protein>
<dbReference type="InterPro" id="IPR005100">
    <property type="entry name" value="NGN-domain"/>
</dbReference>
<dbReference type="STRING" id="47427.A0A2H3CKM2"/>
<name>A0A2H3CKM2_ARMGA</name>
<feature type="domain" description="NGN" evidence="1">
    <location>
        <begin position="104"/>
        <end position="167"/>
    </location>
</feature>
<dbReference type="AlphaFoldDB" id="A0A2H3CKM2"/>
<evidence type="ECO:0000313" key="2">
    <source>
        <dbReference type="EMBL" id="PBK83631.1"/>
    </source>
</evidence>
<accession>A0A2H3CKM2</accession>
<sequence>MAVSTYTRMLSKLNIFVTLEAEEDSSSDEDILAGELEDIDNDVDGGSSSQQTEACSLHRDFYDEEYKQWLQDLLDQCRMPAMRNPLLFYAQSEHRGLLPEDWDLWRVKCVLGEEEFVVVTLFASAKPELPIHSVFLPPITCRWVYLEATMSAELQDILRSIHGVIQIHGSGALELLPVPREEWIATLQWNRKVIKSTIGTWYHYDLLVVNRALTGVAVARTISSEMAGLFLQSQHPLLAVAKKTMPHPEEWHFYDNEEVCVLSSQVEGKIWETMVNMVEVEYSDEVGDYVEVQEGLYAGRSEWVQYVEYVGEPSVNILEQTYCKDKGLQINHLSVHINMTKKRQPPLFHPQSAESLDKLCFDIHSGPIPWQDVQVLVTKSGHRHCAQTGRVTDMLLHQPTASGLRIQIMFDLLSSETPFAQETFDYDDIVESTYGHYSTLFGSEY</sequence>